<name>A0A058ZRF9_9RHOB</name>
<dbReference type="PANTHER" id="PTHR33529:SF6">
    <property type="entry name" value="YJGP_YJGQ FAMILY PERMEASE"/>
    <property type="match status" value="1"/>
</dbReference>
<evidence type="ECO:0000256" key="1">
    <source>
        <dbReference type="ARBA" id="ARBA00004651"/>
    </source>
</evidence>
<accession>A0A058ZRF9</accession>
<evidence type="ECO:0000256" key="5">
    <source>
        <dbReference type="ARBA" id="ARBA00023136"/>
    </source>
</evidence>
<dbReference type="PATRIC" id="fig|1461693.3.peg.733"/>
<dbReference type="PANTHER" id="PTHR33529">
    <property type="entry name" value="SLR0882 PROTEIN-RELATED"/>
    <property type="match status" value="1"/>
</dbReference>
<comment type="subcellular location">
    <subcellularLocation>
        <location evidence="1">Cell membrane</location>
        <topology evidence="1">Multi-pass membrane protein</topology>
    </subcellularLocation>
</comment>
<dbReference type="EMBL" id="AQQY01000001">
    <property type="protein sequence ID" value="KCV83805.1"/>
    <property type="molecule type" value="Genomic_DNA"/>
</dbReference>
<keyword evidence="3 6" id="KW-0812">Transmembrane</keyword>
<evidence type="ECO:0000256" key="4">
    <source>
        <dbReference type="ARBA" id="ARBA00022989"/>
    </source>
</evidence>
<dbReference type="STRING" id="1461693.ATO10_03555"/>
<dbReference type="GO" id="GO:0055085">
    <property type="term" value="P:transmembrane transport"/>
    <property type="evidence" value="ECO:0007669"/>
    <property type="project" value="InterPro"/>
</dbReference>
<gene>
    <name evidence="7" type="ORF">ATO10_03555</name>
</gene>
<dbReference type="AlphaFoldDB" id="A0A058ZRF9"/>
<dbReference type="GO" id="GO:0015920">
    <property type="term" value="P:lipopolysaccharide transport"/>
    <property type="evidence" value="ECO:0007669"/>
    <property type="project" value="TreeGrafter"/>
</dbReference>
<evidence type="ECO:0000313" key="8">
    <source>
        <dbReference type="Proteomes" id="UP000024836"/>
    </source>
</evidence>
<reference evidence="7 8" key="1">
    <citation type="submission" date="2013-04" db="EMBL/GenBank/DDBJ databases">
        <title>Shimia sp. 22II-S11-Z10 Genome Sequencing.</title>
        <authorList>
            <person name="Lai Q."/>
            <person name="Li G."/>
            <person name="Shao Z."/>
        </authorList>
    </citation>
    <scope>NUCLEOTIDE SEQUENCE [LARGE SCALE GENOMIC DNA]</scope>
    <source>
        <strain evidence="8">22II-S11-Z10</strain>
    </source>
</reference>
<evidence type="ECO:0000313" key="7">
    <source>
        <dbReference type="EMBL" id="KCV83805.1"/>
    </source>
</evidence>
<sequence>MPKFDRYFLSQLLVLFGFFALVLVSVYWLNQAVRLFDQLIGDGQSALVFLQFTALTLPNVIRLVLPIAAFAATLYCVNRLMSESELVVAQTMGFSSLRLARPVATLGIFVTVLILILTNFLVPLASKQLVERKVEIASNVTSKLLTKGSFLHPADGVTFFIGDITPEGELHDIFLSDDRNAERRTAYSASRALLVASSSGPKLLMFDGMAQSQSQGDNRLSVTHFSESVFDIGGLLSAPKARKPNTFELTTIELITAPPELVELVGSTRAEFQMEGHDRIAQALLGLAGCLIGFATLMLGAYSRFGFWRQILVAVALVILLKIVYNVMAEQALQKAGYWFGLYLPGIVSSVLAVMTLWISDKPTILQKRQPSRGRA</sequence>
<keyword evidence="8" id="KW-1185">Reference proteome</keyword>
<feature type="transmembrane region" description="Helical" evidence="6">
    <location>
        <begin position="99"/>
        <end position="122"/>
    </location>
</feature>
<dbReference type="NCBIfam" id="TIGR04407">
    <property type="entry name" value="LptF_YjgP"/>
    <property type="match status" value="1"/>
</dbReference>
<protein>
    <submittedName>
        <fullName evidence="7">YjgP/YjgQ family permease</fullName>
    </submittedName>
</protein>
<feature type="transmembrane region" description="Helical" evidence="6">
    <location>
        <begin position="280"/>
        <end position="299"/>
    </location>
</feature>
<evidence type="ECO:0000256" key="6">
    <source>
        <dbReference type="SAM" id="Phobius"/>
    </source>
</evidence>
<dbReference type="RefSeq" id="WP_035248048.1">
    <property type="nucleotide sequence ID" value="NZ_AQQY01000001.1"/>
</dbReference>
<dbReference type="Pfam" id="PF03739">
    <property type="entry name" value="LptF_LptG"/>
    <property type="match status" value="1"/>
</dbReference>
<dbReference type="eggNOG" id="COG0795">
    <property type="taxonomic scope" value="Bacteria"/>
</dbReference>
<feature type="transmembrane region" description="Helical" evidence="6">
    <location>
        <begin position="7"/>
        <end position="29"/>
    </location>
</feature>
<dbReference type="InterPro" id="IPR005495">
    <property type="entry name" value="LptG/LptF_permease"/>
</dbReference>
<keyword evidence="4 6" id="KW-1133">Transmembrane helix</keyword>
<feature type="transmembrane region" description="Helical" evidence="6">
    <location>
        <begin position="340"/>
        <end position="359"/>
    </location>
</feature>
<keyword evidence="5 6" id="KW-0472">Membrane</keyword>
<comment type="caution">
    <text evidence="7">The sequence shown here is derived from an EMBL/GenBank/DDBJ whole genome shotgun (WGS) entry which is preliminary data.</text>
</comment>
<evidence type="ECO:0000256" key="2">
    <source>
        <dbReference type="ARBA" id="ARBA00022475"/>
    </source>
</evidence>
<keyword evidence="2" id="KW-1003">Cell membrane</keyword>
<organism evidence="7 8">
    <name type="scientific">Actibacterium atlanticum</name>
    <dbReference type="NCBI Taxonomy" id="1461693"/>
    <lineage>
        <taxon>Bacteria</taxon>
        <taxon>Pseudomonadati</taxon>
        <taxon>Pseudomonadota</taxon>
        <taxon>Alphaproteobacteria</taxon>
        <taxon>Rhodobacterales</taxon>
        <taxon>Roseobacteraceae</taxon>
        <taxon>Actibacterium</taxon>
    </lineage>
</organism>
<dbReference type="InterPro" id="IPR030922">
    <property type="entry name" value="LptF"/>
</dbReference>
<dbReference type="Proteomes" id="UP000024836">
    <property type="component" value="Unassembled WGS sequence"/>
</dbReference>
<evidence type="ECO:0000256" key="3">
    <source>
        <dbReference type="ARBA" id="ARBA00022692"/>
    </source>
</evidence>
<feature type="transmembrane region" description="Helical" evidence="6">
    <location>
        <begin position="311"/>
        <end position="328"/>
    </location>
</feature>
<proteinExistence type="predicted"/>
<dbReference type="GO" id="GO:0043190">
    <property type="term" value="C:ATP-binding cassette (ABC) transporter complex"/>
    <property type="evidence" value="ECO:0007669"/>
    <property type="project" value="InterPro"/>
</dbReference>